<evidence type="ECO:0000256" key="2">
    <source>
        <dbReference type="ARBA" id="ARBA00022064"/>
    </source>
</evidence>
<dbReference type="PANTHER" id="PTHR21212">
    <property type="entry name" value="BERNARDINELLI-SEIP CONGENITAL LIPODYSTROPHY 2 HOMOLOG BSCL2 PROTEIN"/>
    <property type="match status" value="1"/>
</dbReference>
<dbReference type="InterPro" id="IPR009617">
    <property type="entry name" value="Seipin"/>
</dbReference>
<feature type="region of interest" description="Disordered" evidence="8">
    <location>
        <begin position="291"/>
        <end position="963"/>
    </location>
</feature>
<organism evidence="10 11">
    <name type="scientific">Meganyctiphanes norvegica</name>
    <name type="common">Northern krill</name>
    <name type="synonym">Thysanopoda norvegica</name>
    <dbReference type="NCBI Taxonomy" id="48144"/>
    <lineage>
        <taxon>Eukaryota</taxon>
        <taxon>Metazoa</taxon>
        <taxon>Ecdysozoa</taxon>
        <taxon>Arthropoda</taxon>
        <taxon>Crustacea</taxon>
        <taxon>Multicrustacea</taxon>
        <taxon>Malacostraca</taxon>
        <taxon>Eumalacostraca</taxon>
        <taxon>Eucarida</taxon>
        <taxon>Euphausiacea</taxon>
        <taxon>Euphausiidae</taxon>
        <taxon>Meganyctiphanes</taxon>
    </lineage>
</organism>
<feature type="compositionally biased region" description="Polar residues" evidence="8">
    <location>
        <begin position="614"/>
        <end position="628"/>
    </location>
</feature>
<keyword evidence="5 9" id="KW-1133">Transmembrane helix</keyword>
<feature type="compositionally biased region" description="Low complexity" evidence="8">
    <location>
        <begin position="935"/>
        <end position="944"/>
    </location>
</feature>
<proteinExistence type="predicted"/>
<feature type="compositionally biased region" description="Basic and acidic residues" evidence="8">
    <location>
        <begin position="833"/>
        <end position="849"/>
    </location>
</feature>
<accession>A0AAV2QRK8</accession>
<feature type="compositionally biased region" description="Polar residues" evidence="8">
    <location>
        <begin position="589"/>
        <end position="604"/>
    </location>
</feature>
<feature type="compositionally biased region" description="Basic and acidic residues" evidence="8">
    <location>
        <begin position="1045"/>
        <end position="1063"/>
    </location>
</feature>
<feature type="transmembrane region" description="Helical" evidence="9">
    <location>
        <begin position="27"/>
        <end position="48"/>
    </location>
</feature>
<feature type="compositionally biased region" description="Polar residues" evidence="8">
    <location>
        <begin position="305"/>
        <end position="319"/>
    </location>
</feature>
<feature type="compositionally biased region" description="Basic and acidic residues" evidence="8">
    <location>
        <begin position="950"/>
        <end position="963"/>
    </location>
</feature>
<evidence type="ECO:0000256" key="1">
    <source>
        <dbReference type="ARBA" id="ARBA00004477"/>
    </source>
</evidence>
<keyword evidence="3 9" id="KW-0812">Transmembrane</keyword>
<reference evidence="10 11" key="1">
    <citation type="submission" date="2024-05" db="EMBL/GenBank/DDBJ databases">
        <authorList>
            <person name="Wallberg A."/>
        </authorList>
    </citation>
    <scope>NUCLEOTIDE SEQUENCE [LARGE SCALE GENOMIC DNA]</scope>
</reference>
<feature type="compositionally biased region" description="Polar residues" evidence="8">
    <location>
        <begin position="328"/>
        <end position="337"/>
    </location>
</feature>
<feature type="non-terminal residue" evidence="10">
    <location>
        <position position="1147"/>
    </location>
</feature>
<comment type="caution">
    <text evidence="10">The sequence shown here is derived from an EMBL/GenBank/DDBJ whole genome shotgun (WGS) entry which is preliminary data.</text>
</comment>
<keyword evidence="11" id="KW-1185">Reference proteome</keyword>
<dbReference type="GO" id="GO:0140042">
    <property type="term" value="P:lipid droplet formation"/>
    <property type="evidence" value="ECO:0007669"/>
    <property type="project" value="UniProtKB-ARBA"/>
</dbReference>
<feature type="region of interest" description="Disordered" evidence="8">
    <location>
        <begin position="1043"/>
        <end position="1147"/>
    </location>
</feature>
<dbReference type="CDD" id="cd23995">
    <property type="entry name" value="Seipin_BSCL2_like"/>
    <property type="match status" value="1"/>
</dbReference>
<evidence type="ECO:0000256" key="5">
    <source>
        <dbReference type="ARBA" id="ARBA00022989"/>
    </source>
</evidence>
<feature type="transmembrane region" description="Helical" evidence="9">
    <location>
        <begin position="233"/>
        <end position="260"/>
    </location>
</feature>
<feature type="compositionally biased region" description="Basic and acidic residues" evidence="8">
    <location>
        <begin position="1075"/>
        <end position="1086"/>
    </location>
</feature>
<evidence type="ECO:0000256" key="3">
    <source>
        <dbReference type="ARBA" id="ARBA00022692"/>
    </source>
</evidence>
<evidence type="ECO:0000313" key="10">
    <source>
        <dbReference type="EMBL" id="CAL4098635.1"/>
    </source>
</evidence>
<sequence>MAKMIGSLIDSRVKASWRKLEEWQSTIYSMMVFGATMVVMFWASVFLYTSFYFTYMPQESITWPIHLQYKSCGDQPGICSFPNSLVSVTDPSRGSLLARGQKYRVVVDLEMPESPTNQKSGTDLNTMSGMFLIMMEMRSYTGDVLRKASRSSMLRYKSPLLQTMSTFIFAPFLIYGAHEEKQLVTAELFSQYEEDPVTPLSDVFIEIGSRNIEVYSAQLRIHATFAGLRHFMYYYPLTAAVFGIGVCMVFLSLIVLFSWYQFSMPIEQMKLGPGGHPNGHLSVEDISKEDFEKDAKEGTDDSRRTSSASETSYSPAQMETDTKDEESGWSSMFSRRPSSPIDDTRESNTSRRTSSHNVASYVARRKSSTNASGPSSRRSSTRNDDTAQESSKKRSPSFFESIVGAISPPENTKEDIQNITLEVPAVRSRHSSAGSAKGEPTSSRKSSWRSSWFDGEGDTGDADDEPKKENYASSKHSSRKSSMHKDETQEELLQQTEDSGSKDDTSTSKRSSWRSSWFGGDSDTADTDDKPESLEESENKEESYTSKRSSWFGGDSTVQGAEEDKSFTEDGSLKISANERKPSIIESMFGTSLTAEQAENSSRRSSTRDDIVDNAQQETSTLDDSNGDVSRERRPSFMESMMGMMLSPTDTSSRRSSTREEIDNVLDVPDSHSRRSSRGLTGGNIRRDSYNENDDNISSSRRSSRGPTKEDILDVPIIRASSRKSSTSSFRGDTGDSHSRRSSRGLTGDNIRHDSDNDIDDNISSSRRSSRGPAKEDILDVPVIRASSRKSSTSSFRGDTGESSGRHSTYLGDDLEVSTDVDHSSPTGSRRSSRLDDSLGNESRERRPSFIESMMGMMLSPPDTSSRRSSTKEEIDVLEVPDSNSRRSSRGSTRENIRRDSYNENDDNRSSSRRSSRGPTREDVLEVPIIKAGSRRSSTGSFRGDTSELSGRHSPRDVALEDAERLVEDANLVIRRRSSIKDSSIKRVSYLLDEDSNSSRRRSSTQQPLETEDSLYPADVPTRRKSSTSFIKHLLTESSDNDDAEIYKTSRSSSRDDRGEVVHRLSRSSSPVTRRVHEESNSEEQPRPVSGRLSYLFQESETDNLAVASGATAERRPSFIESMIGMLAGGGGQTEQNDSDNKEDETS</sequence>
<comment type="subcellular location">
    <subcellularLocation>
        <location evidence="1">Endoplasmic reticulum membrane</location>
        <topology evidence="1">Multi-pass membrane protein</topology>
    </subcellularLocation>
</comment>
<keyword evidence="4" id="KW-0256">Endoplasmic reticulum</keyword>
<dbReference type="GO" id="GO:0005789">
    <property type="term" value="C:endoplasmic reticulum membrane"/>
    <property type="evidence" value="ECO:0007669"/>
    <property type="project" value="UniProtKB-SubCell"/>
</dbReference>
<protein>
    <recommendedName>
        <fullName evidence="2">Seipin</fullName>
    </recommendedName>
</protein>
<feature type="region of interest" description="Disordered" evidence="8">
    <location>
        <begin position="994"/>
        <end position="1023"/>
    </location>
</feature>
<keyword evidence="7 9" id="KW-0472">Membrane</keyword>
<gene>
    <name evidence="10" type="ORF">MNOR_LOCUS16284</name>
</gene>
<dbReference type="AlphaFoldDB" id="A0AAV2QRK8"/>
<evidence type="ECO:0000256" key="6">
    <source>
        <dbReference type="ARBA" id="ARBA00023098"/>
    </source>
</evidence>
<evidence type="ECO:0000256" key="8">
    <source>
        <dbReference type="SAM" id="MobiDB-lite"/>
    </source>
</evidence>
<evidence type="ECO:0000256" key="7">
    <source>
        <dbReference type="ARBA" id="ARBA00023136"/>
    </source>
</evidence>
<feature type="compositionally biased region" description="Basic and acidic residues" evidence="8">
    <location>
        <begin position="291"/>
        <end position="304"/>
    </location>
</feature>
<keyword evidence="6" id="KW-0443">Lipid metabolism</keyword>
<feature type="compositionally biased region" description="Low complexity" evidence="8">
    <location>
        <begin position="443"/>
        <end position="454"/>
    </location>
</feature>
<feature type="compositionally biased region" description="Acidic residues" evidence="8">
    <location>
        <begin position="1137"/>
        <end position="1147"/>
    </location>
</feature>
<feature type="compositionally biased region" description="Basic and acidic residues" evidence="8">
    <location>
        <begin position="562"/>
        <end position="583"/>
    </location>
</feature>
<dbReference type="GO" id="GO:0006629">
    <property type="term" value="P:lipid metabolic process"/>
    <property type="evidence" value="ECO:0007669"/>
    <property type="project" value="UniProtKB-KW"/>
</dbReference>
<feature type="compositionally biased region" description="Low complexity" evidence="8">
    <location>
        <begin position="508"/>
        <end position="522"/>
    </location>
</feature>
<dbReference type="Pfam" id="PF06775">
    <property type="entry name" value="Seipin"/>
    <property type="match status" value="1"/>
</dbReference>
<feature type="compositionally biased region" description="Acidic residues" evidence="8">
    <location>
        <begin position="455"/>
        <end position="464"/>
    </location>
</feature>
<dbReference type="EMBL" id="CAXKWB010010607">
    <property type="protein sequence ID" value="CAL4098635.1"/>
    <property type="molecule type" value="Genomic_DNA"/>
</dbReference>
<dbReference type="Proteomes" id="UP001497623">
    <property type="component" value="Unassembled WGS sequence"/>
</dbReference>
<feature type="compositionally biased region" description="Basic and acidic residues" evidence="8">
    <location>
        <begin position="892"/>
        <end position="910"/>
    </location>
</feature>
<dbReference type="PANTHER" id="PTHR21212:SF0">
    <property type="entry name" value="SEIPIN"/>
    <property type="match status" value="1"/>
</dbReference>
<evidence type="ECO:0000313" key="11">
    <source>
        <dbReference type="Proteomes" id="UP001497623"/>
    </source>
</evidence>
<name>A0AAV2QRK8_MEGNR</name>
<evidence type="ECO:0000256" key="4">
    <source>
        <dbReference type="ARBA" id="ARBA00022824"/>
    </source>
</evidence>
<evidence type="ECO:0000256" key="9">
    <source>
        <dbReference type="SAM" id="Phobius"/>
    </source>
</evidence>